<protein>
    <submittedName>
        <fullName evidence="3">PAP2 superfamily protein</fullName>
    </submittedName>
</protein>
<accession>A0A562KKV5</accession>
<dbReference type="Pfam" id="PF14378">
    <property type="entry name" value="PAP2_3"/>
    <property type="match status" value="1"/>
</dbReference>
<feature type="transmembrane region" description="Helical" evidence="1">
    <location>
        <begin position="78"/>
        <end position="100"/>
    </location>
</feature>
<name>A0A562KKV5_SPHWJ</name>
<dbReference type="Proteomes" id="UP000316624">
    <property type="component" value="Unassembled WGS sequence"/>
</dbReference>
<dbReference type="RefSeq" id="WP_145072253.1">
    <property type="nucleotide sequence ID" value="NZ_JACIIY010000005.1"/>
</dbReference>
<feature type="transmembrane region" description="Helical" evidence="1">
    <location>
        <begin position="285"/>
        <end position="303"/>
    </location>
</feature>
<feature type="transmembrane region" description="Helical" evidence="1">
    <location>
        <begin position="171"/>
        <end position="196"/>
    </location>
</feature>
<keyword evidence="4" id="KW-1185">Reference proteome</keyword>
<keyword evidence="1" id="KW-0472">Membrane</keyword>
<sequence>MVDARPHPSLAPSGHDGHDDAGWMALLVTLIVALGFQFADPFQIPLRGVAGPALFILILGAAAAFYRQRRSDGNIVSMCVGLQQMTLFSAIGAILSYMVAARGGPYWDARIAGWDQALGLDWRAYLRWMDRHAFLGGPLKSAYATIIPQMALLIIVLGLANRLAALRTAILAAMIAGLAVILLSGAMPAVAAYAHFGLRPADYPHLQPAAALIHMNDLAALRAGTLHVLSLDRMEGIITFPSYHAALATVFGWGFLKAPQLWIRATGTGLALLTLAATPIDGGHYFSDVLAGCAIACASLLIARRAIHLRLLPGTRGKMPASLPA</sequence>
<keyword evidence="1" id="KW-1133">Transmembrane helix</keyword>
<dbReference type="AlphaFoldDB" id="A0A562KKV5"/>
<keyword evidence="1" id="KW-0812">Transmembrane</keyword>
<evidence type="ECO:0000256" key="1">
    <source>
        <dbReference type="SAM" id="Phobius"/>
    </source>
</evidence>
<reference evidence="3 4" key="1">
    <citation type="journal article" date="2015" name="Stand. Genomic Sci.">
        <title>Genomic Encyclopedia of Bacterial and Archaeal Type Strains, Phase III: the genomes of soil and plant-associated and newly described type strains.</title>
        <authorList>
            <person name="Whitman W.B."/>
            <person name="Woyke T."/>
            <person name="Klenk H.P."/>
            <person name="Zhou Y."/>
            <person name="Lilburn T.G."/>
            <person name="Beck B.J."/>
            <person name="De Vos P."/>
            <person name="Vandamme P."/>
            <person name="Eisen J.A."/>
            <person name="Garrity G."/>
            <person name="Hugenholtz P."/>
            <person name="Kyrpides N.C."/>
        </authorList>
    </citation>
    <scope>NUCLEOTIDE SEQUENCE [LARGE SCALE GENOMIC DNA]</scope>
    <source>
        <strain evidence="3 4">CGMCC 1.7748</strain>
    </source>
</reference>
<organism evidence="3 4">
    <name type="scientific">Sphingobium wenxiniae (strain DSM 21828 / CGMCC 1.7748 / JZ-1)</name>
    <dbReference type="NCBI Taxonomy" id="595605"/>
    <lineage>
        <taxon>Bacteria</taxon>
        <taxon>Pseudomonadati</taxon>
        <taxon>Pseudomonadota</taxon>
        <taxon>Alphaproteobacteria</taxon>
        <taxon>Sphingomonadales</taxon>
        <taxon>Sphingomonadaceae</taxon>
        <taxon>Sphingobium</taxon>
    </lineage>
</organism>
<feature type="transmembrane region" description="Helical" evidence="1">
    <location>
        <begin position="141"/>
        <end position="159"/>
    </location>
</feature>
<comment type="caution">
    <text evidence="3">The sequence shown here is derived from an EMBL/GenBank/DDBJ whole genome shotgun (WGS) entry which is preliminary data.</text>
</comment>
<dbReference type="Gene3D" id="1.20.144.10">
    <property type="entry name" value="Phosphatidic acid phosphatase type 2/haloperoxidase"/>
    <property type="match status" value="1"/>
</dbReference>
<feature type="transmembrane region" description="Helical" evidence="1">
    <location>
        <begin position="236"/>
        <end position="256"/>
    </location>
</feature>
<gene>
    <name evidence="3" type="ORF">IQ35_01147</name>
</gene>
<evidence type="ECO:0000259" key="2">
    <source>
        <dbReference type="Pfam" id="PF14378"/>
    </source>
</evidence>
<evidence type="ECO:0000313" key="3">
    <source>
        <dbReference type="EMBL" id="TWH96058.1"/>
    </source>
</evidence>
<dbReference type="EMBL" id="VLKK01000003">
    <property type="protein sequence ID" value="TWH96058.1"/>
    <property type="molecule type" value="Genomic_DNA"/>
</dbReference>
<proteinExistence type="predicted"/>
<feature type="transmembrane region" description="Helical" evidence="1">
    <location>
        <begin position="21"/>
        <end position="38"/>
    </location>
</feature>
<evidence type="ECO:0000313" key="4">
    <source>
        <dbReference type="Proteomes" id="UP000316624"/>
    </source>
</evidence>
<dbReference type="InterPro" id="IPR036938">
    <property type="entry name" value="PAP2/HPO_sf"/>
</dbReference>
<feature type="transmembrane region" description="Helical" evidence="1">
    <location>
        <begin position="44"/>
        <end position="66"/>
    </location>
</feature>
<dbReference type="SUPFAM" id="SSF48317">
    <property type="entry name" value="Acid phosphatase/Vanadium-dependent haloperoxidase"/>
    <property type="match status" value="1"/>
</dbReference>
<feature type="domain" description="Inositolphosphotransferase Aur1/Ipt1" evidence="2">
    <location>
        <begin position="111"/>
        <end position="301"/>
    </location>
</feature>
<feature type="transmembrane region" description="Helical" evidence="1">
    <location>
        <begin position="261"/>
        <end position="279"/>
    </location>
</feature>
<dbReference type="GO" id="GO:0016020">
    <property type="term" value="C:membrane"/>
    <property type="evidence" value="ECO:0007669"/>
    <property type="project" value="UniProtKB-SubCell"/>
</dbReference>
<dbReference type="InterPro" id="IPR026841">
    <property type="entry name" value="Aur1/Ipt1"/>
</dbReference>